<feature type="transmembrane region" description="Helical" evidence="7">
    <location>
        <begin position="435"/>
        <end position="455"/>
    </location>
</feature>
<accession>A0A1X7A6Z6</accession>
<dbReference type="InterPro" id="IPR035906">
    <property type="entry name" value="MetI-like_sf"/>
</dbReference>
<evidence type="ECO:0000313" key="9">
    <source>
        <dbReference type="EMBL" id="SLN71687.1"/>
    </source>
</evidence>
<feature type="transmembrane region" description="Helical" evidence="7">
    <location>
        <begin position="224"/>
        <end position="242"/>
    </location>
</feature>
<evidence type="ECO:0000256" key="3">
    <source>
        <dbReference type="ARBA" id="ARBA00022475"/>
    </source>
</evidence>
<dbReference type="GO" id="GO:0005886">
    <property type="term" value="C:plasma membrane"/>
    <property type="evidence" value="ECO:0007669"/>
    <property type="project" value="UniProtKB-SubCell"/>
</dbReference>
<evidence type="ECO:0000313" key="11">
    <source>
        <dbReference type="Proteomes" id="UP000240624"/>
    </source>
</evidence>
<keyword evidence="11" id="KW-1185">Reference proteome</keyword>
<evidence type="ECO:0000256" key="1">
    <source>
        <dbReference type="ARBA" id="ARBA00004651"/>
    </source>
</evidence>
<feature type="transmembrane region" description="Helical" evidence="7">
    <location>
        <begin position="104"/>
        <end position="124"/>
    </location>
</feature>
<name>A0A1X7A6Z6_9RHOB</name>
<feature type="transmembrane region" description="Helical" evidence="7">
    <location>
        <begin position="64"/>
        <end position="97"/>
    </location>
</feature>
<dbReference type="EMBL" id="PYGB01000024">
    <property type="protein sequence ID" value="PSK80354.1"/>
    <property type="molecule type" value="Genomic_DNA"/>
</dbReference>
<evidence type="ECO:0000313" key="8">
    <source>
        <dbReference type="EMBL" id="PSK80354.1"/>
    </source>
</evidence>
<feature type="transmembrane region" description="Helical" evidence="7">
    <location>
        <begin position="303"/>
        <end position="331"/>
    </location>
</feature>
<evidence type="ECO:0000256" key="2">
    <source>
        <dbReference type="ARBA" id="ARBA00022448"/>
    </source>
</evidence>
<dbReference type="PANTHER" id="PTHR30043:SF1">
    <property type="entry name" value="ABC TRANSPORT SYSTEM PERMEASE PROTEIN P69"/>
    <property type="match status" value="1"/>
</dbReference>
<keyword evidence="6 7" id="KW-0472">Membrane</keyword>
<keyword evidence="5 7" id="KW-1133">Transmembrane helix</keyword>
<evidence type="ECO:0000256" key="5">
    <source>
        <dbReference type="ARBA" id="ARBA00022989"/>
    </source>
</evidence>
<evidence type="ECO:0000313" key="10">
    <source>
        <dbReference type="Proteomes" id="UP000193495"/>
    </source>
</evidence>
<reference evidence="8 11" key="2">
    <citation type="submission" date="2018-03" db="EMBL/GenBank/DDBJ databases">
        <title>Genomic Encyclopedia of Archaeal and Bacterial Type Strains, Phase II (KMG-II): from individual species to whole genera.</title>
        <authorList>
            <person name="Goeker M."/>
        </authorList>
    </citation>
    <scope>NUCLEOTIDE SEQUENCE [LARGE SCALE GENOMIC DNA]</scope>
    <source>
        <strain evidence="8 11">DSM 29956</strain>
    </source>
</reference>
<evidence type="ECO:0000256" key="6">
    <source>
        <dbReference type="ARBA" id="ARBA00023136"/>
    </source>
</evidence>
<feature type="transmembrane region" description="Helical" evidence="7">
    <location>
        <begin position="467"/>
        <end position="488"/>
    </location>
</feature>
<organism evidence="9 10">
    <name type="scientific">Limimaricola soesokkakensis</name>
    <dbReference type="NCBI Taxonomy" id="1343159"/>
    <lineage>
        <taxon>Bacteria</taxon>
        <taxon>Pseudomonadati</taxon>
        <taxon>Pseudomonadota</taxon>
        <taxon>Alphaproteobacteria</taxon>
        <taxon>Rhodobacterales</taxon>
        <taxon>Paracoccaceae</taxon>
        <taxon>Limimaricola</taxon>
    </lineage>
</organism>
<keyword evidence="4 7" id="KW-0812">Transmembrane</keyword>
<proteinExistence type="predicted"/>
<dbReference type="Gene3D" id="1.10.3720.10">
    <property type="entry name" value="MetI-like"/>
    <property type="match status" value="2"/>
</dbReference>
<dbReference type="PANTHER" id="PTHR30043">
    <property type="entry name" value="PHOSPHONATES TRANSPORT SYSTEM PERMEASE PROTEIN"/>
    <property type="match status" value="1"/>
</dbReference>
<dbReference type="AlphaFoldDB" id="A0A1X7A6Z6"/>
<dbReference type="EMBL" id="FWFY01000022">
    <property type="protein sequence ID" value="SLN71687.1"/>
    <property type="molecule type" value="Genomic_DNA"/>
</dbReference>
<protein>
    <submittedName>
        <fullName evidence="9">Phosphate-import permease protein PhnE</fullName>
    </submittedName>
    <submittedName>
        <fullName evidence="8">Phosphonate transport system permease protein</fullName>
    </submittedName>
</protein>
<feature type="transmembrane region" description="Helical" evidence="7">
    <location>
        <begin position="194"/>
        <end position="212"/>
    </location>
</feature>
<keyword evidence="2" id="KW-0813">Transport</keyword>
<dbReference type="Proteomes" id="UP000240624">
    <property type="component" value="Unassembled WGS sequence"/>
</dbReference>
<feature type="transmembrane region" description="Helical" evidence="7">
    <location>
        <begin position="20"/>
        <end position="39"/>
    </location>
</feature>
<gene>
    <name evidence="9" type="primary">phnE_3</name>
    <name evidence="8" type="ORF">CLV79_12428</name>
    <name evidence="9" type="ORF">LOS8367_03632</name>
</gene>
<dbReference type="OrthoDB" id="7808588at2"/>
<evidence type="ECO:0000256" key="7">
    <source>
        <dbReference type="SAM" id="Phobius"/>
    </source>
</evidence>
<comment type="subcellular location">
    <subcellularLocation>
        <location evidence="1">Cell membrane</location>
        <topology evidence="1">Multi-pass membrane protein</topology>
    </subcellularLocation>
</comment>
<keyword evidence="3" id="KW-1003">Cell membrane</keyword>
<sequence length="510" mass="54593">MRFTRPEPKPNRRLRAGQVLAGFGIATLIALIFADLDLARPDPWLTLRRIGAGLAAPDFGNPAALAYAAALTVAFAVCGVFAGALAGFVLCLGYGFAPLRGFCILIRSVHELFWALLLLGITGLGPLTGVLAIALPYAGIFAKVFAEYLAEADPAATRALPRRTPPLSRLLWSRLPLALSELGAYTLYRLECGLRSSAVLGFVGLPTLGYLLETDFRQAQYGAAAAALAVYLALILPIRYWMRLRLAPLWLVAGAWLLARHPAPPMGDGALLRFLSDAVPAPLRMGDWASLWPWLSRLLGEQALPGVAATLVLSQLALALAAAVAVAGFPLIVRRVAGRAGALLGHLSLVLSRSIPDYMLAFLILQVTGPSMIPAILALGLHNGAIIAHLMGRQGDALTARLRPDAPRGLRLAAWELLPRMSGNFFALCLYRWEIIVRDSAILGLLGIATLGFYVDAAVQELRTDRAVMLLVVSALLTLGIDAFSGWIRSRMRLSAPGMRRAEPETAEAA</sequence>
<dbReference type="SUPFAM" id="SSF161098">
    <property type="entry name" value="MetI-like"/>
    <property type="match status" value="2"/>
</dbReference>
<evidence type="ECO:0000256" key="4">
    <source>
        <dbReference type="ARBA" id="ARBA00022692"/>
    </source>
</evidence>
<dbReference type="Proteomes" id="UP000193495">
    <property type="component" value="Unassembled WGS sequence"/>
</dbReference>
<reference evidence="9 10" key="1">
    <citation type="submission" date="2017-03" db="EMBL/GenBank/DDBJ databases">
        <authorList>
            <person name="Afonso C.L."/>
            <person name="Miller P.J."/>
            <person name="Scott M.A."/>
            <person name="Spackman E."/>
            <person name="Goraichik I."/>
            <person name="Dimitrov K.M."/>
            <person name="Suarez D.L."/>
            <person name="Swayne D.E."/>
        </authorList>
    </citation>
    <scope>NUCLEOTIDE SEQUENCE [LARGE SCALE GENOMIC DNA]</scope>
    <source>
        <strain evidence="9 10">CECT 8367</strain>
    </source>
</reference>